<feature type="region of interest" description="Disordered" evidence="1">
    <location>
        <begin position="126"/>
        <end position="160"/>
    </location>
</feature>
<evidence type="ECO:0000313" key="2">
    <source>
        <dbReference type="EMBL" id="MFC5053693.1"/>
    </source>
</evidence>
<evidence type="ECO:0000313" key="3">
    <source>
        <dbReference type="Proteomes" id="UP001595833"/>
    </source>
</evidence>
<evidence type="ECO:0000256" key="1">
    <source>
        <dbReference type="SAM" id="MobiDB-lite"/>
    </source>
</evidence>
<dbReference type="RefSeq" id="WP_344036558.1">
    <property type="nucleotide sequence ID" value="NZ_BAAAKE010000005.1"/>
</dbReference>
<reference evidence="3" key="1">
    <citation type="journal article" date="2019" name="Int. J. Syst. Evol. Microbiol.">
        <title>The Global Catalogue of Microorganisms (GCM) 10K type strain sequencing project: providing services to taxonomists for standard genome sequencing and annotation.</title>
        <authorList>
            <consortium name="The Broad Institute Genomics Platform"/>
            <consortium name="The Broad Institute Genome Sequencing Center for Infectious Disease"/>
            <person name="Wu L."/>
            <person name="Ma J."/>
        </authorList>
    </citation>
    <scope>NUCLEOTIDE SEQUENCE [LARGE SCALE GENOMIC DNA]</scope>
    <source>
        <strain evidence="3">KCTC 12848</strain>
    </source>
</reference>
<evidence type="ECO:0008006" key="4">
    <source>
        <dbReference type="Google" id="ProtNLM"/>
    </source>
</evidence>
<proteinExistence type="predicted"/>
<accession>A0ABV9XTJ9</accession>
<name>A0ABV9XTJ9_9PSEU</name>
<keyword evidence="3" id="KW-1185">Reference proteome</keyword>
<protein>
    <recommendedName>
        <fullName evidence="4">Helix-turn-helix protein</fullName>
    </recommendedName>
</protein>
<sequence>MSEIDERGQETLQQLFRRRQRELGEKVGEPDGLSVHAVWLRCNGQAGRETFRRIWEGTRTRITDSTVDALAMALDVPASEVLAAAGQRPRLGAFTPPRRWDQLTARERQVLLDVADALLDARSRQEEAAPVELHVAGTAPAASDRGRVKRAARRRPDPQS</sequence>
<comment type="caution">
    <text evidence="2">The sequence shown here is derived from an EMBL/GenBank/DDBJ whole genome shotgun (WGS) entry which is preliminary data.</text>
</comment>
<dbReference type="Proteomes" id="UP001595833">
    <property type="component" value="Unassembled WGS sequence"/>
</dbReference>
<gene>
    <name evidence="2" type="ORF">ACFPFM_07965</name>
</gene>
<dbReference type="EMBL" id="JBHSJB010000007">
    <property type="protein sequence ID" value="MFC5053693.1"/>
    <property type="molecule type" value="Genomic_DNA"/>
</dbReference>
<organism evidence="2 3">
    <name type="scientific">Saccharothrix xinjiangensis</name>
    <dbReference type="NCBI Taxonomy" id="204798"/>
    <lineage>
        <taxon>Bacteria</taxon>
        <taxon>Bacillati</taxon>
        <taxon>Actinomycetota</taxon>
        <taxon>Actinomycetes</taxon>
        <taxon>Pseudonocardiales</taxon>
        <taxon>Pseudonocardiaceae</taxon>
        <taxon>Saccharothrix</taxon>
    </lineage>
</organism>